<dbReference type="EMBL" id="CP002590">
    <property type="protein sequence ID" value="AEA13284.1"/>
    <property type="molecule type" value="Genomic_DNA"/>
</dbReference>
<sequence length="207" mass="23491">MDVLELRPVDRREMEEVLAALREFGAMPVDVVLIFADRDSARELAGADVETARAIEREGHYALVVVRPDKLSLWRELAAISALNDVDAASIWARPEHVGGELAELLSIALYRRVVDLYIARRDVQLLAGSFNPQDIPVEADDVKRSLVYTLALDATVSIAVAGFRSLAEELYLRAKRVPIYDLYSRFRNFVINNFKFEYIYNYLSLI</sequence>
<name>F2L3X2_THEU7</name>
<reference evidence="1 2" key="1">
    <citation type="journal article" date="2011" name="J. Bacteriol.">
        <title>Complete genome sequence of the thermoacidophilic crenarchaeon Thermoproteus uzoniensis 768-20.</title>
        <authorList>
            <person name="Mardanov A.V."/>
            <person name="Gumerov V.M."/>
            <person name="Beletsky A.V."/>
            <person name="Prokofeva M.I."/>
            <person name="Bonch-Osmolovskaya E.A."/>
            <person name="Ravin N.V."/>
            <person name="Skryabin K.G."/>
        </authorList>
    </citation>
    <scope>NUCLEOTIDE SEQUENCE [LARGE SCALE GENOMIC DNA]</scope>
    <source>
        <strain evidence="1 2">768-20</strain>
    </source>
</reference>
<dbReference type="eggNOG" id="arCOG05442">
    <property type="taxonomic scope" value="Archaea"/>
</dbReference>
<keyword evidence="2" id="KW-1185">Reference proteome</keyword>
<evidence type="ECO:0000313" key="2">
    <source>
        <dbReference type="Proteomes" id="UP000008138"/>
    </source>
</evidence>
<gene>
    <name evidence="1" type="ordered locus">TUZN_1824</name>
</gene>
<reference key="2">
    <citation type="submission" date="2011-03" db="EMBL/GenBank/DDBJ databases">
        <title>Complete genome sequence of the thermoacidophilic crenarchaeon Thermoproteus uzoniensis 768-20.</title>
        <authorList>
            <person name="Mardanov A.V."/>
            <person name="Gumerov V.M."/>
            <person name="Beletsky A.V."/>
            <person name="Prokofeva M.I."/>
            <person name="Bonch-Osmolovskaya E.A."/>
            <person name="Ravin N.V."/>
            <person name="Skryabin K.G."/>
        </authorList>
    </citation>
    <scope>NUCLEOTIDE SEQUENCE</scope>
    <source>
        <strain>768-20</strain>
    </source>
</reference>
<protein>
    <submittedName>
        <fullName evidence="1">Uncharacterized protein</fullName>
    </submittedName>
</protein>
<dbReference type="HOGENOM" id="CLU_1297528_0_0_2"/>
<organism evidence="1 2">
    <name type="scientific">Thermoproteus uzoniensis (strain 768-20)</name>
    <dbReference type="NCBI Taxonomy" id="999630"/>
    <lineage>
        <taxon>Archaea</taxon>
        <taxon>Thermoproteota</taxon>
        <taxon>Thermoprotei</taxon>
        <taxon>Thermoproteales</taxon>
        <taxon>Thermoproteaceae</taxon>
        <taxon>Thermoproteus</taxon>
    </lineage>
</organism>
<dbReference type="AlphaFoldDB" id="F2L3X2"/>
<dbReference type="KEGG" id="tuz:TUZN_1824"/>
<proteinExistence type="predicted"/>
<accession>F2L3X2</accession>
<evidence type="ECO:0000313" key="1">
    <source>
        <dbReference type="EMBL" id="AEA13284.1"/>
    </source>
</evidence>
<dbReference type="Proteomes" id="UP000008138">
    <property type="component" value="Chromosome"/>
</dbReference>